<keyword evidence="1" id="KW-0732">Signal</keyword>
<name>A0AAE3G570_9GAMM</name>
<accession>A0AAE3G570</accession>
<dbReference type="InterPro" id="IPR045748">
    <property type="entry name" value="DcaP"/>
</dbReference>
<protein>
    <recommendedName>
        <fullName evidence="4">Porin</fullName>
    </recommendedName>
</protein>
<reference evidence="2" key="1">
    <citation type="submission" date="2022-03" db="EMBL/GenBank/DDBJ databases">
        <title>Genomic Encyclopedia of Type Strains, Phase III (KMG-III): the genomes of soil and plant-associated and newly described type strains.</title>
        <authorList>
            <person name="Whitman W."/>
        </authorList>
    </citation>
    <scope>NUCLEOTIDE SEQUENCE</scope>
    <source>
        <strain evidence="2">ANL 6-2</strain>
    </source>
</reference>
<proteinExistence type="predicted"/>
<dbReference type="SUPFAM" id="SSF56935">
    <property type="entry name" value="Porins"/>
    <property type="match status" value="1"/>
</dbReference>
<feature type="signal peptide" evidence="1">
    <location>
        <begin position="1"/>
        <end position="27"/>
    </location>
</feature>
<dbReference type="EMBL" id="JALJXV010000008">
    <property type="protein sequence ID" value="MCP1676066.1"/>
    <property type="molecule type" value="Genomic_DNA"/>
</dbReference>
<evidence type="ECO:0008006" key="4">
    <source>
        <dbReference type="Google" id="ProtNLM"/>
    </source>
</evidence>
<dbReference type="Pfam" id="PF19577">
    <property type="entry name" value="DcaP"/>
    <property type="match status" value="1"/>
</dbReference>
<gene>
    <name evidence="2" type="ORF">J2T57_003225</name>
</gene>
<feature type="chain" id="PRO_5042064344" description="Porin" evidence="1">
    <location>
        <begin position="28"/>
        <end position="383"/>
    </location>
</feature>
<dbReference type="Proteomes" id="UP001205843">
    <property type="component" value="Unassembled WGS sequence"/>
</dbReference>
<dbReference type="RefSeq" id="WP_253480709.1">
    <property type="nucleotide sequence ID" value="NZ_JALJXV010000008.1"/>
</dbReference>
<sequence length="383" mass="40326">MSKKTLKNVALGSASALALAAAGTASAVEFQAGNTSVNVYGYAQLDIIYDVDADLGSRSAQDVGAASDTDNTGHFSMDASTSRLGVETRTPTSMGGDLRTVIEGDFYGGGGGTFRLRRAFGEWNGILAGQEWSNFVTFIGSTPTLSFTGTLGYPRGARNAQLRYTFDNFSIALEDVGQGDFFDGSDAGAGIEKRSLPDLTLRFQDTSGPVNFATGAVLRQIEWEFDDGTDNESESAFGFGLMGAASMEVAPGTTIRGVITGGPGIGTYMYVNPASAAFTDTTSDLDVEPITAYGGTIGLSQALGQGNLNIAYSTTIADLDDAVDDGTLTEDNIEQLTAVYLNYIWSPVNRVTYGVEVSWNEAKTQGGDSEDAVRLQGSVRYSF</sequence>
<organism evidence="2 3">
    <name type="scientific">Natronocella acetinitrilica</name>
    <dbReference type="NCBI Taxonomy" id="414046"/>
    <lineage>
        <taxon>Bacteria</taxon>
        <taxon>Pseudomonadati</taxon>
        <taxon>Pseudomonadota</taxon>
        <taxon>Gammaproteobacteria</taxon>
        <taxon>Chromatiales</taxon>
        <taxon>Ectothiorhodospiraceae</taxon>
        <taxon>Natronocella</taxon>
    </lineage>
</organism>
<keyword evidence="3" id="KW-1185">Reference proteome</keyword>
<comment type="caution">
    <text evidence="2">The sequence shown here is derived from an EMBL/GenBank/DDBJ whole genome shotgun (WGS) entry which is preliminary data.</text>
</comment>
<evidence type="ECO:0000256" key="1">
    <source>
        <dbReference type="SAM" id="SignalP"/>
    </source>
</evidence>
<evidence type="ECO:0000313" key="2">
    <source>
        <dbReference type="EMBL" id="MCP1676066.1"/>
    </source>
</evidence>
<evidence type="ECO:0000313" key="3">
    <source>
        <dbReference type="Proteomes" id="UP001205843"/>
    </source>
</evidence>
<dbReference type="AlphaFoldDB" id="A0AAE3G570"/>